<dbReference type="InterPro" id="IPR002138">
    <property type="entry name" value="Pept_C14_p10"/>
</dbReference>
<dbReference type="GO" id="GO:0004197">
    <property type="term" value="F:cysteine-type endopeptidase activity"/>
    <property type="evidence" value="ECO:0007669"/>
    <property type="project" value="InterPro"/>
</dbReference>
<feature type="domain" description="Caspase family p20" evidence="7">
    <location>
        <begin position="166"/>
        <end position="299"/>
    </location>
</feature>
<dbReference type="PRINTS" id="PR00376">
    <property type="entry name" value="IL1BCENZYME"/>
</dbReference>
<dbReference type="PROSITE" id="PS50207">
    <property type="entry name" value="CASPASE_P10"/>
    <property type="match status" value="1"/>
</dbReference>
<dbReference type="PANTHER" id="PTHR48169:SF7">
    <property type="entry name" value="CASPASE 10"/>
    <property type="match status" value="1"/>
</dbReference>
<dbReference type="Gene3D" id="3.40.50.1460">
    <property type="match status" value="1"/>
</dbReference>
<dbReference type="PROSITE" id="PS50168">
    <property type="entry name" value="DED"/>
    <property type="match status" value="1"/>
</dbReference>
<evidence type="ECO:0000256" key="2">
    <source>
        <dbReference type="ARBA" id="ARBA00022703"/>
    </source>
</evidence>
<dbReference type="SUPFAM" id="SSF52129">
    <property type="entry name" value="Caspase-like"/>
    <property type="match status" value="1"/>
</dbReference>
<dbReference type="PROSITE" id="PS50208">
    <property type="entry name" value="CASPASE_P20"/>
    <property type="match status" value="1"/>
</dbReference>
<feature type="domain" description="Caspase family p10" evidence="6">
    <location>
        <begin position="351"/>
        <end position="436"/>
    </location>
</feature>
<dbReference type="InterPro" id="IPR029030">
    <property type="entry name" value="Caspase-like_dom_sf"/>
</dbReference>
<protein>
    <submittedName>
        <fullName evidence="8">Uncharacterized protein</fullName>
    </submittedName>
</protein>
<dbReference type="GO" id="GO:0006508">
    <property type="term" value="P:proteolysis"/>
    <property type="evidence" value="ECO:0007669"/>
    <property type="project" value="InterPro"/>
</dbReference>
<dbReference type="GO" id="GO:0005737">
    <property type="term" value="C:cytoplasm"/>
    <property type="evidence" value="ECO:0007669"/>
    <property type="project" value="UniProtKB-ARBA"/>
</dbReference>
<dbReference type="SMART" id="SM00115">
    <property type="entry name" value="CASc"/>
    <property type="match status" value="1"/>
</dbReference>
<evidence type="ECO:0000313" key="9">
    <source>
        <dbReference type="Proteomes" id="UP000594262"/>
    </source>
</evidence>
<dbReference type="InterPro" id="IPR001875">
    <property type="entry name" value="DED_dom"/>
</dbReference>
<feature type="domain" description="DED" evidence="5">
    <location>
        <begin position="20"/>
        <end position="95"/>
    </location>
</feature>
<dbReference type="InterPro" id="IPR001309">
    <property type="entry name" value="Pept_C14_p20"/>
</dbReference>
<dbReference type="Gene3D" id="1.10.533.10">
    <property type="entry name" value="Death Domain, Fas"/>
    <property type="match status" value="1"/>
</dbReference>
<organism evidence="8 9">
    <name type="scientific">Clytia hemisphaerica</name>
    <dbReference type="NCBI Taxonomy" id="252671"/>
    <lineage>
        <taxon>Eukaryota</taxon>
        <taxon>Metazoa</taxon>
        <taxon>Cnidaria</taxon>
        <taxon>Hydrozoa</taxon>
        <taxon>Hydroidolina</taxon>
        <taxon>Leptothecata</taxon>
        <taxon>Obeliida</taxon>
        <taxon>Clytiidae</taxon>
        <taxon>Clytia</taxon>
    </lineage>
</organism>
<dbReference type="InterPro" id="IPR015917">
    <property type="entry name" value="Pept_C14A"/>
</dbReference>
<dbReference type="PROSITE" id="PS01122">
    <property type="entry name" value="CASPASE_CYS"/>
    <property type="match status" value="1"/>
</dbReference>
<dbReference type="InterPro" id="IPR011600">
    <property type="entry name" value="Pept_C14_caspase"/>
</dbReference>
<sequence>MAHYLLDKKIERFKMSSKKLWKDFIGKFSDHLTTDNVKKMSWNFEIPDGIQENMTSLQMLQYLDHQKEITRDDISLLYDGIECAGRLDLKTMLDDFQASMRVALVEENKQRGGRPRPKSDYDNCDYDSLNQGMYPNSANSIATYASPRQAAASFNSDDDYPMVREPRGYCLIINNTFNKDNSTKTPDGKILGFRDGSDKDKESLEILFKWLKFNVKSYDKVSRQYMETLLQLYSDDDKNMSHDCFVCCILSHGYEKGFYCNDGIGMDFSDMWEFFMGDKCPQLVGKPKLFFIQACQGERKATGVMYPDSPLIPNATTHPVQEESREFGTEEVIIERPPGSGAPPPLIYSRDADFSSFVATTPGTTAWRDSVAGSWFIQELIEVFKKHAETEPLAKLRQKINRGIARKAALVKAGEVAKMMSDGGLLTLTKAVYFNPGQSYEAWCHPS</sequence>
<dbReference type="Gene3D" id="3.30.70.1470">
    <property type="entry name" value="Caspase-like"/>
    <property type="match status" value="1"/>
</dbReference>
<dbReference type="Proteomes" id="UP000594262">
    <property type="component" value="Unplaced"/>
</dbReference>
<comment type="similarity">
    <text evidence="1 4">Belongs to the peptidase C14A family.</text>
</comment>
<evidence type="ECO:0000313" key="8">
    <source>
        <dbReference type="EnsemblMetazoa" id="CLYHEMP008565.1"/>
    </source>
</evidence>
<dbReference type="Pfam" id="PF00656">
    <property type="entry name" value="Peptidase_C14"/>
    <property type="match status" value="1"/>
</dbReference>
<proteinExistence type="inferred from homology"/>
<evidence type="ECO:0000259" key="5">
    <source>
        <dbReference type="PROSITE" id="PS50168"/>
    </source>
</evidence>
<evidence type="ECO:0000256" key="3">
    <source>
        <dbReference type="ARBA" id="ARBA00022737"/>
    </source>
</evidence>
<dbReference type="RefSeq" id="XP_066917594.1">
    <property type="nucleotide sequence ID" value="XM_067061493.1"/>
</dbReference>
<evidence type="ECO:0000259" key="6">
    <source>
        <dbReference type="PROSITE" id="PS50207"/>
    </source>
</evidence>
<name>A0A7M5V2Q6_9CNID</name>
<dbReference type="GO" id="GO:0051604">
    <property type="term" value="P:protein maturation"/>
    <property type="evidence" value="ECO:0007669"/>
    <property type="project" value="UniProtKB-ARBA"/>
</dbReference>
<dbReference type="EnsemblMetazoa" id="CLYHEMT008565.1">
    <property type="protein sequence ID" value="CLYHEMP008565.1"/>
    <property type="gene ID" value="CLYHEMG008565"/>
</dbReference>
<dbReference type="InterPro" id="IPR011029">
    <property type="entry name" value="DEATH-like_dom_sf"/>
</dbReference>
<dbReference type="GeneID" id="136804962"/>
<dbReference type="AlphaFoldDB" id="A0A7M5V2Q6"/>
<dbReference type="InterPro" id="IPR033139">
    <property type="entry name" value="Caspase_cys_AS"/>
</dbReference>
<keyword evidence="3" id="KW-0677">Repeat</keyword>
<dbReference type="GO" id="GO:0006915">
    <property type="term" value="P:apoptotic process"/>
    <property type="evidence" value="ECO:0007669"/>
    <property type="project" value="UniProtKB-KW"/>
</dbReference>
<keyword evidence="2" id="KW-0053">Apoptosis</keyword>
<accession>A0A7M5V2Q6</accession>
<evidence type="ECO:0000259" key="7">
    <source>
        <dbReference type="PROSITE" id="PS50208"/>
    </source>
</evidence>
<dbReference type="OrthoDB" id="5951217at2759"/>
<keyword evidence="9" id="KW-1185">Reference proteome</keyword>
<reference evidence="8" key="1">
    <citation type="submission" date="2021-01" db="UniProtKB">
        <authorList>
            <consortium name="EnsemblMetazoa"/>
        </authorList>
    </citation>
    <scope>IDENTIFICATION</scope>
</reference>
<evidence type="ECO:0000256" key="4">
    <source>
        <dbReference type="RuleBase" id="RU003971"/>
    </source>
</evidence>
<dbReference type="CDD" id="cd00032">
    <property type="entry name" value="CASc"/>
    <property type="match status" value="1"/>
</dbReference>
<evidence type="ECO:0000256" key="1">
    <source>
        <dbReference type="ARBA" id="ARBA00010134"/>
    </source>
</evidence>
<dbReference type="PANTHER" id="PTHR48169">
    <property type="entry name" value="DED DOMAIN-CONTAINING PROTEIN"/>
    <property type="match status" value="1"/>
</dbReference>
<dbReference type="GO" id="GO:0042981">
    <property type="term" value="P:regulation of apoptotic process"/>
    <property type="evidence" value="ECO:0007669"/>
    <property type="project" value="InterPro"/>
</dbReference>